<evidence type="ECO:0000313" key="2">
    <source>
        <dbReference type="EMBL" id="RZC58170.1"/>
    </source>
</evidence>
<name>A0A4Y7JDU7_PAPSO</name>
<dbReference type="AlphaFoldDB" id="A0A4Y7JDU7"/>
<feature type="compositionally biased region" description="Basic residues" evidence="1">
    <location>
        <begin position="14"/>
        <end position="25"/>
    </location>
</feature>
<dbReference type="Proteomes" id="UP000316621">
    <property type="component" value="Chromosome 4"/>
</dbReference>
<accession>A0A4Y7JDU7</accession>
<feature type="region of interest" description="Disordered" evidence="1">
    <location>
        <begin position="1"/>
        <end position="57"/>
    </location>
</feature>
<feature type="compositionally biased region" description="Acidic residues" evidence="1">
    <location>
        <begin position="38"/>
        <end position="56"/>
    </location>
</feature>
<dbReference type="Gramene" id="RZC58170">
    <property type="protein sequence ID" value="RZC58170"/>
    <property type="gene ID" value="C5167_005460"/>
</dbReference>
<evidence type="ECO:0000256" key="1">
    <source>
        <dbReference type="SAM" id="MobiDB-lite"/>
    </source>
</evidence>
<evidence type="ECO:0000313" key="3">
    <source>
        <dbReference type="Proteomes" id="UP000316621"/>
    </source>
</evidence>
<dbReference type="EMBL" id="CM010718">
    <property type="protein sequence ID" value="RZC58170.1"/>
    <property type="molecule type" value="Genomic_DNA"/>
</dbReference>
<keyword evidence="3" id="KW-1185">Reference proteome</keyword>
<gene>
    <name evidence="2" type="ORF">C5167_005460</name>
</gene>
<reference evidence="2 3" key="1">
    <citation type="journal article" date="2018" name="Science">
        <title>The opium poppy genome and morphinan production.</title>
        <authorList>
            <person name="Guo L."/>
            <person name="Winzer T."/>
            <person name="Yang X."/>
            <person name="Li Y."/>
            <person name="Ning Z."/>
            <person name="He Z."/>
            <person name="Teodor R."/>
            <person name="Lu Y."/>
            <person name="Bowser T.A."/>
            <person name="Graham I.A."/>
            <person name="Ye K."/>
        </authorList>
    </citation>
    <scope>NUCLEOTIDE SEQUENCE [LARGE SCALE GENOMIC DNA]</scope>
    <source>
        <strain evidence="3">cv. HN1</strain>
        <tissue evidence="2">Leaves</tissue>
    </source>
</reference>
<feature type="compositionally biased region" description="Basic and acidic residues" evidence="1">
    <location>
        <begin position="1"/>
        <end position="12"/>
    </location>
</feature>
<proteinExistence type="predicted"/>
<organism evidence="2 3">
    <name type="scientific">Papaver somniferum</name>
    <name type="common">Opium poppy</name>
    <dbReference type="NCBI Taxonomy" id="3469"/>
    <lineage>
        <taxon>Eukaryota</taxon>
        <taxon>Viridiplantae</taxon>
        <taxon>Streptophyta</taxon>
        <taxon>Embryophyta</taxon>
        <taxon>Tracheophyta</taxon>
        <taxon>Spermatophyta</taxon>
        <taxon>Magnoliopsida</taxon>
        <taxon>Ranunculales</taxon>
        <taxon>Papaveraceae</taxon>
        <taxon>Papaveroideae</taxon>
        <taxon>Papaver</taxon>
    </lineage>
</organism>
<sequence length="192" mass="21936">MLSPKSNKDWSCYKRTKNSGRKKNGHNPYLNPFTLLESEPESGFDDSNDEFPDNLNEDSIVGIGVSEKPIKEDEINKDNQVNVEDCDQSSKESEYETYVEETGVEKLKLLEDVSHFKPMNREQHIKKLKNISNLLGVSQGEKENAMENIFEGIVDRHRSTKSENEIAKLAWNGVTSNENLGRGKRTPVKKKY</sequence>
<protein>
    <submittedName>
        <fullName evidence="2">Uncharacterized protein</fullName>
    </submittedName>
</protein>